<proteinExistence type="predicted"/>
<keyword evidence="2" id="KW-1185">Reference proteome</keyword>
<gene>
    <name evidence="1" type="ORF">MTR67_004643</name>
</gene>
<dbReference type="EMBL" id="CP133612">
    <property type="protein sequence ID" value="WMV11258.1"/>
    <property type="molecule type" value="Genomic_DNA"/>
</dbReference>
<name>A0AAF0TBJ0_SOLVR</name>
<evidence type="ECO:0000313" key="1">
    <source>
        <dbReference type="EMBL" id="WMV11258.1"/>
    </source>
</evidence>
<dbReference type="AlphaFoldDB" id="A0AAF0TBJ0"/>
<accession>A0AAF0TBJ0</accession>
<protein>
    <submittedName>
        <fullName evidence="1">Uncharacterized protein</fullName>
    </submittedName>
</protein>
<reference evidence="1" key="1">
    <citation type="submission" date="2023-08" db="EMBL/GenBank/DDBJ databases">
        <title>A de novo genome assembly of Solanum verrucosum Schlechtendal, a Mexican diploid species geographically isolated from the other diploid A-genome species in potato relatives.</title>
        <authorList>
            <person name="Hosaka K."/>
        </authorList>
    </citation>
    <scope>NUCLEOTIDE SEQUENCE</scope>
    <source>
        <tissue evidence="1">Young leaves</tissue>
    </source>
</reference>
<organism evidence="1 2">
    <name type="scientific">Solanum verrucosum</name>
    <dbReference type="NCBI Taxonomy" id="315347"/>
    <lineage>
        <taxon>Eukaryota</taxon>
        <taxon>Viridiplantae</taxon>
        <taxon>Streptophyta</taxon>
        <taxon>Embryophyta</taxon>
        <taxon>Tracheophyta</taxon>
        <taxon>Spermatophyta</taxon>
        <taxon>Magnoliopsida</taxon>
        <taxon>eudicotyledons</taxon>
        <taxon>Gunneridae</taxon>
        <taxon>Pentapetalae</taxon>
        <taxon>asterids</taxon>
        <taxon>lamiids</taxon>
        <taxon>Solanales</taxon>
        <taxon>Solanaceae</taxon>
        <taxon>Solanoideae</taxon>
        <taxon>Solaneae</taxon>
        <taxon>Solanum</taxon>
    </lineage>
</organism>
<sequence length="18" mass="2132">MVEDNSTLHLVDSMERKK</sequence>
<dbReference type="Proteomes" id="UP001234989">
    <property type="component" value="Chromosome 1"/>
</dbReference>
<evidence type="ECO:0000313" key="2">
    <source>
        <dbReference type="Proteomes" id="UP001234989"/>
    </source>
</evidence>